<organism evidence="1 2">
    <name type="scientific">Polyporus arcularius HHB13444</name>
    <dbReference type="NCBI Taxonomy" id="1314778"/>
    <lineage>
        <taxon>Eukaryota</taxon>
        <taxon>Fungi</taxon>
        <taxon>Dikarya</taxon>
        <taxon>Basidiomycota</taxon>
        <taxon>Agaricomycotina</taxon>
        <taxon>Agaricomycetes</taxon>
        <taxon>Polyporales</taxon>
        <taxon>Polyporaceae</taxon>
        <taxon>Polyporus</taxon>
    </lineage>
</organism>
<sequence>MIGQDEQERLSALLEADFYDTGVAGTYVTSPPQVCPHCGKETEFIDWVYTALKRGVHSPEFIVESLKASRTPEGVHHDVYCSGCGHLTHVRDDSGNEGGALHIAHATPYDQLTRTFGKRETEPEAIEVAPDTAAVSTEEPPATLDKKAAWCQRCTAGNWLIKREDDSDVELPVDEVSRGLERKAAWCQRCTAGNWLIKREDSDASEVDIEASVQSSTPETLVKKAAWCQRCAPGNWLIKRQPGVEATSSEPAIEYRSLFKR</sequence>
<dbReference type="Proteomes" id="UP000308197">
    <property type="component" value="Unassembled WGS sequence"/>
</dbReference>
<name>A0A5C3PLW4_9APHY</name>
<dbReference type="EMBL" id="ML211060">
    <property type="protein sequence ID" value="TFK89919.1"/>
    <property type="molecule type" value="Genomic_DNA"/>
</dbReference>
<gene>
    <name evidence="1" type="ORF">K466DRAFT_413046</name>
</gene>
<proteinExistence type="predicted"/>
<keyword evidence="2" id="KW-1185">Reference proteome</keyword>
<evidence type="ECO:0000313" key="1">
    <source>
        <dbReference type="EMBL" id="TFK89919.1"/>
    </source>
</evidence>
<dbReference type="AlphaFoldDB" id="A0A5C3PLW4"/>
<reference evidence="1 2" key="1">
    <citation type="journal article" date="2019" name="Nat. Ecol. Evol.">
        <title>Megaphylogeny resolves global patterns of mushroom evolution.</title>
        <authorList>
            <person name="Varga T."/>
            <person name="Krizsan K."/>
            <person name="Foldi C."/>
            <person name="Dima B."/>
            <person name="Sanchez-Garcia M."/>
            <person name="Sanchez-Ramirez S."/>
            <person name="Szollosi G.J."/>
            <person name="Szarkandi J.G."/>
            <person name="Papp V."/>
            <person name="Albert L."/>
            <person name="Andreopoulos W."/>
            <person name="Angelini C."/>
            <person name="Antonin V."/>
            <person name="Barry K.W."/>
            <person name="Bougher N.L."/>
            <person name="Buchanan P."/>
            <person name="Buyck B."/>
            <person name="Bense V."/>
            <person name="Catcheside P."/>
            <person name="Chovatia M."/>
            <person name="Cooper J."/>
            <person name="Damon W."/>
            <person name="Desjardin D."/>
            <person name="Finy P."/>
            <person name="Geml J."/>
            <person name="Haridas S."/>
            <person name="Hughes K."/>
            <person name="Justo A."/>
            <person name="Karasinski D."/>
            <person name="Kautmanova I."/>
            <person name="Kiss B."/>
            <person name="Kocsube S."/>
            <person name="Kotiranta H."/>
            <person name="LaButti K.M."/>
            <person name="Lechner B.E."/>
            <person name="Liimatainen K."/>
            <person name="Lipzen A."/>
            <person name="Lukacs Z."/>
            <person name="Mihaltcheva S."/>
            <person name="Morgado L.N."/>
            <person name="Niskanen T."/>
            <person name="Noordeloos M.E."/>
            <person name="Ohm R.A."/>
            <person name="Ortiz-Santana B."/>
            <person name="Ovrebo C."/>
            <person name="Racz N."/>
            <person name="Riley R."/>
            <person name="Savchenko A."/>
            <person name="Shiryaev A."/>
            <person name="Soop K."/>
            <person name="Spirin V."/>
            <person name="Szebenyi C."/>
            <person name="Tomsovsky M."/>
            <person name="Tulloss R.E."/>
            <person name="Uehling J."/>
            <person name="Grigoriev I.V."/>
            <person name="Vagvolgyi C."/>
            <person name="Papp T."/>
            <person name="Martin F.M."/>
            <person name="Miettinen O."/>
            <person name="Hibbett D.S."/>
            <person name="Nagy L.G."/>
        </authorList>
    </citation>
    <scope>NUCLEOTIDE SEQUENCE [LARGE SCALE GENOMIC DNA]</scope>
    <source>
        <strain evidence="1 2">HHB13444</strain>
    </source>
</reference>
<evidence type="ECO:0000313" key="2">
    <source>
        <dbReference type="Proteomes" id="UP000308197"/>
    </source>
</evidence>
<protein>
    <submittedName>
        <fullName evidence="1">Uncharacterized protein</fullName>
    </submittedName>
</protein>
<dbReference type="InParanoid" id="A0A5C3PLW4"/>
<accession>A0A5C3PLW4</accession>